<gene>
    <name evidence="3" type="ORF">SAMN05445756_1214</name>
</gene>
<organism evidence="3 4">
    <name type="scientific">Kytococcus aerolatus</name>
    <dbReference type="NCBI Taxonomy" id="592308"/>
    <lineage>
        <taxon>Bacteria</taxon>
        <taxon>Bacillati</taxon>
        <taxon>Actinomycetota</taxon>
        <taxon>Actinomycetes</taxon>
        <taxon>Micrococcales</taxon>
        <taxon>Kytococcaceae</taxon>
        <taxon>Kytococcus</taxon>
    </lineage>
</organism>
<dbReference type="InterPro" id="IPR000873">
    <property type="entry name" value="AMP-dep_synth/lig_dom"/>
</dbReference>
<evidence type="ECO:0000259" key="1">
    <source>
        <dbReference type="Pfam" id="PF00501"/>
    </source>
</evidence>
<dbReference type="InterPro" id="IPR045851">
    <property type="entry name" value="AMP-bd_C_sf"/>
</dbReference>
<proteinExistence type="predicted"/>
<dbReference type="Proteomes" id="UP000198122">
    <property type="component" value="Unassembled WGS sequence"/>
</dbReference>
<protein>
    <submittedName>
        <fullName evidence="3">Long-chain acyl-CoA synthetase</fullName>
    </submittedName>
</protein>
<dbReference type="InterPro" id="IPR050237">
    <property type="entry name" value="ATP-dep_AMP-bd_enzyme"/>
</dbReference>
<dbReference type="EMBL" id="FYEZ01000001">
    <property type="protein sequence ID" value="SNC64927.1"/>
    <property type="molecule type" value="Genomic_DNA"/>
</dbReference>
<feature type="domain" description="AMP-binding enzyme C-terminal" evidence="2">
    <location>
        <begin position="420"/>
        <end position="509"/>
    </location>
</feature>
<dbReference type="GO" id="GO:0016877">
    <property type="term" value="F:ligase activity, forming carbon-sulfur bonds"/>
    <property type="evidence" value="ECO:0007669"/>
    <property type="project" value="UniProtKB-ARBA"/>
</dbReference>
<dbReference type="Pfam" id="PF00501">
    <property type="entry name" value="AMP-binding"/>
    <property type="match status" value="1"/>
</dbReference>
<dbReference type="PROSITE" id="PS00455">
    <property type="entry name" value="AMP_BINDING"/>
    <property type="match status" value="1"/>
</dbReference>
<evidence type="ECO:0000259" key="2">
    <source>
        <dbReference type="Pfam" id="PF13193"/>
    </source>
</evidence>
<dbReference type="PANTHER" id="PTHR43767">
    <property type="entry name" value="LONG-CHAIN-FATTY-ACID--COA LIGASE"/>
    <property type="match status" value="1"/>
</dbReference>
<accession>A0A212TFT5</accession>
<dbReference type="Gene3D" id="3.30.300.30">
    <property type="match status" value="1"/>
</dbReference>
<evidence type="ECO:0000313" key="3">
    <source>
        <dbReference type="EMBL" id="SNC64927.1"/>
    </source>
</evidence>
<dbReference type="CDD" id="cd05936">
    <property type="entry name" value="FC-FACS_FadD_like"/>
    <property type="match status" value="1"/>
</dbReference>
<evidence type="ECO:0000313" key="4">
    <source>
        <dbReference type="Proteomes" id="UP000198122"/>
    </source>
</evidence>
<dbReference type="InterPro" id="IPR025110">
    <property type="entry name" value="AMP-bd_C"/>
</dbReference>
<dbReference type="InterPro" id="IPR020845">
    <property type="entry name" value="AMP-binding_CS"/>
</dbReference>
<dbReference type="AlphaFoldDB" id="A0A212TFT5"/>
<name>A0A212TFT5_9MICO</name>
<feature type="domain" description="AMP-dependent synthetase/ligase" evidence="1">
    <location>
        <begin position="8"/>
        <end position="370"/>
    </location>
</feature>
<dbReference type="OrthoDB" id="9803968at2"/>
<dbReference type="InterPro" id="IPR042099">
    <property type="entry name" value="ANL_N_sf"/>
</dbReference>
<dbReference type="Pfam" id="PF13193">
    <property type="entry name" value="AMP-binding_C"/>
    <property type="match status" value="1"/>
</dbReference>
<dbReference type="RefSeq" id="WP_088818085.1">
    <property type="nucleotide sequence ID" value="NZ_FYEZ01000001.1"/>
</dbReference>
<sequence>MNIATFLTDTAEKHAQGVALIQDDTRLTYAELRDATAAVAGYLRDKGLGEGDRICLMLPNVIPFVPFYHAALSLGAVVVPMNPLLRDREITHYLKDSGATHIVALGGEAGAALGGDVGGVAERHRVTAHLIDPAQGLTPFLGQPVTEVADKAPGDTAVILYTSGTTGSPKGAELTHENLRTNVLATQETLVHLEPGEVVMGCLPLFHVFGMTCALNTSVVAGATLTLLPRFEAGKALEMIERDAVNVFEGVPTMYGGLIAAAKAREAEGRPPVDTSTLRRCISGGSSLPMDTLRAFEQTFGADILEGYGLSETSPVACFNHPGRTRAGSIGHPIRGVEMAILDPVTGQPVEPGEVGEVVIRGENIMKGYWDNPEATERAIRDGWFHSGDLGRVDPDGFFFIVDRVKDLIIRGGTNVYPREVEEVLYEHPKVLEAAVVGSVHPELGEEVTAYVVAQPGELDEAALSDAESPAARALADEIRAHAKEQLAAYKYPRHIHFLAELPKGPTGKILKRELG</sequence>
<dbReference type="PANTHER" id="PTHR43767:SF12">
    <property type="entry name" value="AMP-DEPENDENT SYNTHETASE AND LIGASE"/>
    <property type="match status" value="1"/>
</dbReference>
<reference evidence="3 4" key="1">
    <citation type="submission" date="2017-06" db="EMBL/GenBank/DDBJ databases">
        <authorList>
            <person name="Kim H.J."/>
            <person name="Triplett B.A."/>
        </authorList>
    </citation>
    <scope>NUCLEOTIDE SEQUENCE [LARGE SCALE GENOMIC DNA]</scope>
    <source>
        <strain evidence="3 4">DSM 22179</strain>
    </source>
</reference>
<dbReference type="Gene3D" id="3.40.50.12780">
    <property type="entry name" value="N-terminal domain of ligase-like"/>
    <property type="match status" value="1"/>
</dbReference>
<dbReference type="SUPFAM" id="SSF56801">
    <property type="entry name" value="Acetyl-CoA synthetase-like"/>
    <property type="match status" value="1"/>
</dbReference>
<keyword evidence="4" id="KW-1185">Reference proteome</keyword>